<dbReference type="PANTHER" id="PTHR43163">
    <property type="entry name" value="DIPEPTIDE TRANSPORT SYSTEM PERMEASE PROTEIN DPPB-RELATED"/>
    <property type="match status" value="1"/>
</dbReference>
<evidence type="ECO:0000256" key="5">
    <source>
        <dbReference type="ARBA" id="ARBA00022989"/>
    </source>
</evidence>
<reference evidence="10" key="2">
    <citation type="journal article" date="2024" name="Nature">
        <title>Anoxygenic phototroph of the Chloroflexota uses a type I reaction centre.</title>
        <authorList>
            <person name="Tsuji J.M."/>
            <person name="Shaw N.A."/>
            <person name="Nagashima S."/>
            <person name="Venkiteswaran J.J."/>
            <person name="Schiff S.L."/>
            <person name="Watanabe T."/>
            <person name="Fukui M."/>
            <person name="Hanada S."/>
            <person name="Tank M."/>
            <person name="Neufeld J.D."/>
        </authorList>
    </citation>
    <scope>NUCLEOTIDE SEQUENCE</scope>
    <source>
        <strain evidence="10">L227-S17</strain>
    </source>
</reference>
<dbReference type="Proteomes" id="UP000521676">
    <property type="component" value="Unassembled WGS sequence"/>
</dbReference>
<evidence type="ECO:0000256" key="7">
    <source>
        <dbReference type="RuleBase" id="RU363032"/>
    </source>
</evidence>
<dbReference type="InterPro" id="IPR035906">
    <property type="entry name" value="MetI-like_sf"/>
</dbReference>
<feature type="transmembrane region" description="Helical" evidence="7">
    <location>
        <begin position="133"/>
        <end position="153"/>
    </location>
</feature>
<keyword evidence="4 7" id="KW-0812">Transmembrane</keyword>
<evidence type="ECO:0000313" key="11">
    <source>
        <dbReference type="Proteomes" id="UP000521676"/>
    </source>
</evidence>
<dbReference type="PROSITE" id="PS50928">
    <property type="entry name" value="ABC_TM1"/>
    <property type="match status" value="1"/>
</dbReference>
<dbReference type="PANTHER" id="PTHR43163:SF6">
    <property type="entry name" value="DIPEPTIDE TRANSPORT SYSTEM PERMEASE PROTEIN DPPB-RELATED"/>
    <property type="match status" value="1"/>
</dbReference>
<evidence type="ECO:0000313" key="10">
    <source>
        <dbReference type="EMBL" id="WJW68161.1"/>
    </source>
</evidence>
<dbReference type="SUPFAM" id="SSF161098">
    <property type="entry name" value="MetI-like"/>
    <property type="match status" value="1"/>
</dbReference>
<keyword evidence="6 7" id="KW-0472">Membrane</keyword>
<dbReference type="EMBL" id="CP128400">
    <property type="protein sequence ID" value="WJW68161.1"/>
    <property type="molecule type" value="Genomic_DNA"/>
</dbReference>
<dbReference type="RefSeq" id="WP_341470067.1">
    <property type="nucleotide sequence ID" value="NZ_CP128400.1"/>
</dbReference>
<name>A0A8T7M7V6_9CHLR</name>
<evidence type="ECO:0000313" key="12">
    <source>
        <dbReference type="Proteomes" id="UP001431572"/>
    </source>
</evidence>
<feature type="transmembrane region" description="Helical" evidence="7">
    <location>
        <begin position="165"/>
        <end position="186"/>
    </location>
</feature>
<dbReference type="AlphaFoldDB" id="A0A8T7M7V6"/>
<dbReference type="InterPro" id="IPR000515">
    <property type="entry name" value="MetI-like"/>
</dbReference>
<organism evidence="9 11">
    <name type="scientific">Candidatus Chlorohelix allophototropha</name>
    <dbReference type="NCBI Taxonomy" id="3003348"/>
    <lineage>
        <taxon>Bacteria</taxon>
        <taxon>Bacillati</taxon>
        <taxon>Chloroflexota</taxon>
        <taxon>Chloroflexia</taxon>
        <taxon>Candidatus Chloroheliales</taxon>
        <taxon>Candidatus Chloroheliaceae</taxon>
        <taxon>Candidatus Chlorohelix</taxon>
    </lineage>
</organism>
<keyword evidence="3" id="KW-1003">Cell membrane</keyword>
<protein>
    <submittedName>
        <fullName evidence="9">ABC transporter permease</fullName>
    </submittedName>
</protein>
<keyword evidence="2 7" id="KW-0813">Transport</keyword>
<feature type="transmembrane region" description="Helical" evidence="7">
    <location>
        <begin position="101"/>
        <end position="121"/>
    </location>
</feature>
<keyword evidence="12" id="KW-1185">Reference proteome</keyword>
<comment type="subcellular location">
    <subcellularLocation>
        <location evidence="1 7">Cell membrane</location>
        <topology evidence="1 7">Multi-pass membrane protein</topology>
    </subcellularLocation>
</comment>
<dbReference type="CDD" id="cd06261">
    <property type="entry name" value="TM_PBP2"/>
    <property type="match status" value="1"/>
</dbReference>
<gene>
    <name evidence="9" type="ORF">HXX08_20410</name>
    <name evidence="10" type="ORF">OZ401_003765</name>
</gene>
<dbReference type="Pfam" id="PF00528">
    <property type="entry name" value="BPD_transp_1"/>
    <property type="match status" value="1"/>
</dbReference>
<dbReference type="EMBL" id="JACATZ010000003">
    <property type="protein sequence ID" value="NWJ48225.1"/>
    <property type="molecule type" value="Genomic_DNA"/>
</dbReference>
<proteinExistence type="inferred from homology"/>
<evidence type="ECO:0000313" key="9">
    <source>
        <dbReference type="EMBL" id="NWJ48225.1"/>
    </source>
</evidence>
<keyword evidence="5 7" id="KW-1133">Transmembrane helix</keyword>
<evidence type="ECO:0000256" key="4">
    <source>
        <dbReference type="ARBA" id="ARBA00022692"/>
    </source>
</evidence>
<dbReference type="Gene3D" id="1.10.3720.10">
    <property type="entry name" value="MetI-like"/>
    <property type="match status" value="1"/>
</dbReference>
<dbReference type="Pfam" id="PF19300">
    <property type="entry name" value="BPD_transp_1_N"/>
    <property type="match status" value="1"/>
</dbReference>
<dbReference type="GO" id="GO:0055085">
    <property type="term" value="P:transmembrane transport"/>
    <property type="evidence" value="ECO:0007669"/>
    <property type="project" value="InterPro"/>
</dbReference>
<evidence type="ECO:0000256" key="1">
    <source>
        <dbReference type="ARBA" id="ARBA00004651"/>
    </source>
</evidence>
<comment type="similarity">
    <text evidence="7">Belongs to the binding-protein-dependent transport system permease family.</text>
</comment>
<evidence type="ECO:0000256" key="3">
    <source>
        <dbReference type="ARBA" id="ARBA00022475"/>
    </source>
</evidence>
<reference evidence="9 11" key="1">
    <citation type="submission" date="2020-06" db="EMBL/GenBank/DDBJ databases">
        <title>Anoxygenic phototrophic Chloroflexota member uses a Type I reaction center.</title>
        <authorList>
            <person name="Tsuji J.M."/>
            <person name="Shaw N.A."/>
            <person name="Nagashima S."/>
            <person name="Venkiteswaran J."/>
            <person name="Schiff S.L."/>
            <person name="Hanada S."/>
            <person name="Tank M."/>
            <person name="Neufeld J.D."/>
        </authorList>
    </citation>
    <scope>NUCLEOTIDE SEQUENCE [LARGE SCALE GENOMIC DNA]</scope>
    <source>
        <strain evidence="9">L227-S17</strain>
    </source>
</reference>
<dbReference type="InterPro" id="IPR045621">
    <property type="entry name" value="BPD_transp_1_N"/>
</dbReference>
<evidence type="ECO:0000256" key="2">
    <source>
        <dbReference type="ARBA" id="ARBA00022448"/>
    </source>
</evidence>
<feature type="domain" description="ABC transmembrane type-1" evidence="8">
    <location>
        <begin position="93"/>
        <end position="290"/>
    </location>
</feature>
<accession>A0A8T7M7V6</accession>
<feature type="transmembrane region" description="Helical" evidence="7">
    <location>
        <begin position="226"/>
        <end position="251"/>
    </location>
</feature>
<evidence type="ECO:0000259" key="8">
    <source>
        <dbReference type="PROSITE" id="PS50928"/>
    </source>
</evidence>
<dbReference type="GO" id="GO:0005886">
    <property type="term" value="C:plasma membrane"/>
    <property type="evidence" value="ECO:0007669"/>
    <property type="project" value="UniProtKB-SubCell"/>
</dbReference>
<dbReference type="Proteomes" id="UP001431572">
    <property type="component" value="Chromosome 2"/>
</dbReference>
<evidence type="ECO:0000256" key="6">
    <source>
        <dbReference type="ARBA" id="ARBA00023136"/>
    </source>
</evidence>
<sequence>MILRRAIGALPLALVAVIITFVLGRIAPGDPVSAMLENGASQTVVDSILTHYGLDKPILEQLWIYFGELLHGNLGYSFSKGGIPVIEIIGDSWLVSLQLGALSMLLMLGLGIPLGIIAAAYRSRTLDWVVRGFVVLGTSIPSFVIAYAGIWWLGVQLKALPIGGWGSWAQTILPTIVLGLPGAAYLTRQTRSALLDALSQDYIRTAKAKGLSQITIMTRHALRNSLLPVVTMVGPVLGTAVGGFFIVENIFSIPGMGRLSVQAVYSRDYPLLQAIVLLLVLSFVCANLLVDIAYLWIDPRIHHRKASRAH</sequence>
<feature type="transmembrane region" description="Helical" evidence="7">
    <location>
        <begin position="271"/>
        <end position="297"/>
    </location>
</feature>